<dbReference type="EMBL" id="SNYJ01000004">
    <property type="protein sequence ID" value="TDQ41168.1"/>
    <property type="molecule type" value="Genomic_DNA"/>
</dbReference>
<dbReference type="RefSeq" id="WP_133579768.1">
    <property type="nucleotide sequence ID" value="NZ_SNYJ01000004.1"/>
</dbReference>
<proteinExistence type="predicted"/>
<organism evidence="3 4">
    <name type="scientific">Aureibacillus halotolerans</name>
    <dbReference type="NCBI Taxonomy" id="1508390"/>
    <lineage>
        <taxon>Bacteria</taxon>
        <taxon>Bacillati</taxon>
        <taxon>Bacillota</taxon>
        <taxon>Bacilli</taxon>
        <taxon>Bacillales</taxon>
        <taxon>Bacillaceae</taxon>
        <taxon>Aureibacillus</taxon>
    </lineage>
</organism>
<dbReference type="GO" id="GO:0016020">
    <property type="term" value="C:membrane"/>
    <property type="evidence" value="ECO:0007669"/>
    <property type="project" value="TreeGrafter"/>
</dbReference>
<dbReference type="SUPFAM" id="SSF53474">
    <property type="entry name" value="alpha/beta-Hydrolases"/>
    <property type="match status" value="1"/>
</dbReference>
<dbReference type="PANTHER" id="PTHR43798">
    <property type="entry name" value="MONOACYLGLYCEROL LIPASE"/>
    <property type="match status" value="1"/>
</dbReference>
<protein>
    <submittedName>
        <fullName evidence="3">Proline iminopeptidase</fullName>
    </submittedName>
</protein>
<dbReference type="InterPro" id="IPR029058">
    <property type="entry name" value="AB_hydrolase_fold"/>
</dbReference>
<dbReference type="InterPro" id="IPR050266">
    <property type="entry name" value="AB_hydrolase_sf"/>
</dbReference>
<evidence type="ECO:0000259" key="2">
    <source>
        <dbReference type="Pfam" id="PF00561"/>
    </source>
</evidence>
<sequence>MSWKRELVETNRGTFEVFVKGAGQPVCVTHHYSEFNETGDFFAEGFIDTHKVYLVNLREAGASASAEHAYQFSMIEAVYDLESIREAIGYSAWTFAGHSTGGMIGILYGIHFSESLDALLIVGAAARAYMDAPECIYHQDHAKFSIMQHYLEKLKCPELPQEERKTITRERTKLSLYHPEQYDTCFSPLITKSICAARLDFFAREMMTFDVTRQLYRVMTKTIIFCGVHDVQCPIAFSEEMHDFVANSQFYRFEHSNHYPFLEEKNRFHDLIKQV</sequence>
<keyword evidence="4" id="KW-1185">Reference proteome</keyword>
<dbReference type="Pfam" id="PF00561">
    <property type="entry name" value="Abhydrolase_1"/>
    <property type="match status" value="1"/>
</dbReference>
<dbReference type="InterPro" id="IPR000073">
    <property type="entry name" value="AB_hydrolase_1"/>
</dbReference>
<feature type="domain" description="AB hydrolase-1" evidence="2">
    <location>
        <begin position="49"/>
        <end position="264"/>
    </location>
</feature>
<dbReference type="Proteomes" id="UP000295632">
    <property type="component" value="Unassembled WGS sequence"/>
</dbReference>
<evidence type="ECO:0000313" key="3">
    <source>
        <dbReference type="EMBL" id="TDQ41168.1"/>
    </source>
</evidence>
<dbReference type="OrthoDB" id="9796770at2"/>
<gene>
    <name evidence="3" type="ORF">EV213_104166</name>
</gene>
<dbReference type="Gene3D" id="3.40.50.1820">
    <property type="entry name" value="alpha/beta hydrolase"/>
    <property type="match status" value="1"/>
</dbReference>
<evidence type="ECO:0000256" key="1">
    <source>
        <dbReference type="ARBA" id="ARBA00022801"/>
    </source>
</evidence>
<dbReference type="PANTHER" id="PTHR43798:SF31">
    <property type="entry name" value="AB HYDROLASE SUPERFAMILY PROTEIN YCLE"/>
    <property type="match status" value="1"/>
</dbReference>
<evidence type="ECO:0000313" key="4">
    <source>
        <dbReference type="Proteomes" id="UP000295632"/>
    </source>
</evidence>
<dbReference type="AlphaFoldDB" id="A0A4R6U3V0"/>
<comment type="caution">
    <text evidence="3">The sequence shown here is derived from an EMBL/GenBank/DDBJ whole genome shotgun (WGS) entry which is preliminary data.</text>
</comment>
<reference evidence="3 4" key="1">
    <citation type="submission" date="2019-03" db="EMBL/GenBank/DDBJ databases">
        <title>Genomic Encyclopedia of Type Strains, Phase IV (KMG-IV): sequencing the most valuable type-strain genomes for metagenomic binning, comparative biology and taxonomic classification.</title>
        <authorList>
            <person name="Goeker M."/>
        </authorList>
    </citation>
    <scope>NUCLEOTIDE SEQUENCE [LARGE SCALE GENOMIC DNA]</scope>
    <source>
        <strain evidence="3 4">DSM 28697</strain>
    </source>
</reference>
<accession>A0A4R6U3V0</accession>
<dbReference type="GO" id="GO:0016787">
    <property type="term" value="F:hydrolase activity"/>
    <property type="evidence" value="ECO:0007669"/>
    <property type="project" value="UniProtKB-KW"/>
</dbReference>
<name>A0A4R6U3V0_9BACI</name>
<keyword evidence="1" id="KW-0378">Hydrolase</keyword>